<dbReference type="InParanoid" id="A0A0D1YFJ4"/>
<comment type="similarity">
    <text evidence="1">Belongs to the Gfa family.</text>
</comment>
<evidence type="ECO:0000256" key="3">
    <source>
        <dbReference type="ARBA" id="ARBA00022833"/>
    </source>
</evidence>
<gene>
    <name evidence="6" type="ORF">PV09_08806</name>
</gene>
<dbReference type="Gene3D" id="3.90.1590.10">
    <property type="entry name" value="glutathione-dependent formaldehyde- activating enzyme (gfa)"/>
    <property type="match status" value="1"/>
</dbReference>
<dbReference type="GO" id="GO:0046872">
    <property type="term" value="F:metal ion binding"/>
    <property type="evidence" value="ECO:0007669"/>
    <property type="project" value="UniProtKB-KW"/>
</dbReference>
<keyword evidence="3" id="KW-0862">Zinc</keyword>
<evidence type="ECO:0000259" key="5">
    <source>
        <dbReference type="PROSITE" id="PS51891"/>
    </source>
</evidence>
<dbReference type="PANTHER" id="PTHR33337">
    <property type="entry name" value="GFA DOMAIN-CONTAINING PROTEIN"/>
    <property type="match status" value="1"/>
</dbReference>
<dbReference type="STRING" id="253628.A0A0D1YFJ4"/>
<dbReference type="Pfam" id="PF04828">
    <property type="entry name" value="GFA"/>
    <property type="match status" value="1"/>
</dbReference>
<evidence type="ECO:0000256" key="4">
    <source>
        <dbReference type="ARBA" id="ARBA00023239"/>
    </source>
</evidence>
<reference evidence="6 7" key="1">
    <citation type="submission" date="2015-01" db="EMBL/GenBank/DDBJ databases">
        <title>The Genome Sequence of Ochroconis gallopava CBS43764.</title>
        <authorList>
            <consortium name="The Broad Institute Genomics Platform"/>
            <person name="Cuomo C."/>
            <person name="de Hoog S."/>
            <person name="Gorbushina A."/>
            <person name="Stielow B."/>
            <person name="Teixiera M."/>
            <person name="Abouelleil A."/>
            <person name="Chapman S.B."/>
            <person name="Priest M."/>
            <person name="Young S.K."/>
            <person name="Wortman J."/>
            <person name="Nusbaum C."/>
            <person name="Birren B."/>
        </authorList>
    </citation>
    <scope>NUCLEOTIDE SEQUENCE [LARGE SCALE GENOMIC DNA]</scope>
    <source>
        <strain evidence="6 7">CBS 43764</strain>
    </source>
</reference>
<evidence type="ECO:0000256" key="1">
    <source>
        <dbReference type="ARBA" id="ARBA00005495"/>
    </source>
</evidence>
<protein>
    <recommendedName>
        <fullName evidence="5">CENP-V/GFA domain-containing protein</fullName>
    </recommendedName>
</protein>
<dbReference type="VEuPathDB" id="FungiDB:PV09_08806"/>
<sequence length="159" mass="17315">MPSGGCFCGNVRISYQGEPKRKVRARPFYTTSFVSSKKANIRATQALCHCVDCRKISGSTYSTNILVAENDFTVSGSPKQISTTGENGNMITSYFCGDCGSTLWREGVGFPGLKIIKAGVMDDLYGLDNAKPEIEYYSERRVAWVPQIPGSDGMLKMGA</sequence>
<evidence type="ECO:0000313" key="6">
    <source>
        <dbReference type="EMBL" id="KIV99501.1"/>
    </source>
</evidence>
<feature type="domain" description="CENP-V/GFA" evidence="5">
    <location>
        <begin position="2"/>
        <end position="138"/>
    </location>
</feature>
<dbReference type="InterPro" id="IPR011057">
    <property type="entry name" value="Mss4-like_sf"/>
</dbReference>
<organism evidence="6 7">
    <name type="scientific">Verruconis gallopava</name>
    <dbReference type="NCBI Taxonomy" id="253628"/>
    <lineage>
        <taxon>Eukaryota</taxon>
        <taxon>Fungi</taxon>
        <taxon>Dikarya</taxon>
        <taxon>Ascomycota</taxon>
        <taxon>Pezizomycotina</taxon>
        <taxon>Dothideomycetes</taxon>
        <taxon>Pleosporomycetidae</taxon>
        <taxon>Venturiales</taxon>
        <taxon>Sympoventuriaceae</taxon>
        <taxon>Verruconis</taxon>
    </lineage>
</organism>
<evidence type="ECO:0000256" key="2">
    <source>
        <dbReference type="ARBA" id="ARBA00022723"/>
    </source>
</evidence>
<keyword evidence="2" id="KW-0479">Metal-binding</keyword>
<keyword evidence="7" id="KW-1185">Reference proteome</keyword>
<dbReference type="EMBL" id="KN847576">
    <property type="protein sequence ID" value="KIV99501.1"/>
    <property type="molecule type" value="Genomic_DNA"/>
</dbReference>
<dbReference type="HOGENOM" id="CLU_055491_3_6_1"/>
<dbReference type="OrthoDB" id="406544at2759"/>
<dbReference type="GO" id="GO:0016846">
    <property type="term" value="F:carbon-sulfur lyase activity"/>
    <property type="evidence" value="ECO:0007669"/>
    <property type="project" value="InterPro"/>
</dbReference>
<proteinExistence type="inferred from homology"/>
<name>A0A0D1YFJ4_9PEZI</name>
<evidence type="ECO:0000313" key="7">
    <source>
        <dbReference type="Proteomes" id="UP000053259"/>
    </source>
</evidence>
<dbReference type="AlphaFoldDB" id="A0A0D1YFJ4"/>
<dbReference type="PANTHER" id="PTHR33337:SF30">
    <property type="entry name" value="DUF636 DOMAIN PROTEIN (AFU_ORTHOLOGUE AFUA_1G03180)"/>
    <property type="match status" value="1"/>
</dbReference>
<dbReference type="InterPro" id="IPR006913">
    <property type="entry name" value="CENP-V/GFA"/>
</dbReference>
<dbReference type="Proteomes" id="UP000053259">
    <property type="component" value="Unassembled WGS sequence"/>
</dbReference>
<dbReference type="RefSeq" id="XP_016209371.1">
    <property type="nucleotide sequence ID" value="XM_016362763.1"/>
</dbReference>
<dbReference type="PROSITE" id="PS51891">
    <property type="entry name" value="CENP_V_GFA"/>
    <property type="match status" value="1"/>
</dbReference>
<accession>A0A0D1YFJ4</accession>
<dbReference type="GeneID" id="27316779"/>
<keyword evidence="4" id="KW-0456">Lyase</keyword>
<dbReference type="SUPFAM" id="SSF51316">
    <property type="entry name" value="Mss4-like"/>
    <property type="match status" value="1"/>
</dbReference>